<evidence type="ECO:0000256" key="4">
    <source>
        <dbReference type="ARBA" id="ARBA00022989"/>
    </source>
</evidence>
<dbReference type="InterPro" id="IPR050250">
    <property type="entry name" value="Macrolide_Exporter_MacB"/>
</dbReference>
<evidence type="ECO:0000313" key="10">
    <source>
        <dbReference type="EMBL" id="TCK75835.1"/>
    </source>
</evidence>
<feature type="transmembrane region" description="Helical" evidence="7">
    <location>
        <begin position="423"/>
        <end position="443"/>
    </location>
</feature>
<feature type="transmembrane region" description="Helical" evidence="7">
    <location>
        <begin position="21"/>
        <end position="46"/>
    </location>
</feature>
<proteinExistence type="inferred from homology"/>
<dbReference type="Pfam" id="PF12704">
    <property type="entry name" value="MacB_PCD"/>
    <property type="match status" value="2"/>
</dbReference>
<accession>A0A4R1LBY6</accession>
<feature type="transmembrane region" description="Helical" evidence="7">
    <location>
        <begin position="323"/>
        <end position="354"/>
    </location>
</feature>
<dbReference type="InterPro" id="IPR017800">
    <property type="entry name" value="ADOP"/>
</dbReference>
<protein>
    <submittedName>
        <fullName evidence="10">Putative permease</fullName>
    </submittedName>
</protein>
<dbReference type="AlphaFoldDB" id="A0A4R1LBY6"/>
<evidence type="ECO:0000259" key="9">
    <source>
        <dbReference type="Pfam" id="PF12704"/>
    </source>
</evidence>
<dbReference type="PANTHER" id="PTHR30572:SF4">
    <property type="entry name" value="ABC TRANSPORTER PERMEASE YTRF"/>
    <property type="match status" value="1"/>
</dbReference>
<feature type="domain" description="MacB-like periplasmic core" evidence="9">
    <location>
        <begin position="483"/>
        <end position="628"/>
    </location>
</feature>
<reference evidence="10 11" key="1">
    <citation type="submission" date="2019-03" db="EMBL/GenBank/DDBJ databases">
        <title>Genomic Encyclopedia of Type Strains, Phase IV (KMG-IV): sequencing the most valuable type-strain genomes for metagenomic binning, comparative biology and taxonomic classification.</title>
        <authorList>
            <person name="Goeker M."/>
        </authorList>
    </citation>
    <scope>NUCLEOTIDE SEQUENCE [LARGE SCALE GENOMIC DNA]</scope>
    <source>
        <strain evidence="10 11">DSM 103428</strain>
    </source>
</reference>
<feature type="transmembrane region" description="Helical" evidence="7">
    <location>
        <begin position="280"/>
        <end position="302"/>
    </location>
</feature>
<feature type="domain" description="ABC3 transporter permease C-terminal" evidence="8">
    <location>
        <begin position="283"/>
        <end position="400"/>
    </location>
</feature>
<evidence type="ECO:0000256" key="2">
    <source>
        <dbReference type="ARBA" id="ARBA00022475"/>
    </source>
</evidence>
<feature type="transmembrane region" description="Helical" evidence="7">
    <location>
        <begin position="739"/>
        <end position="762"/>
    </location>
</feature>
<evidence type="ECO:0000256" key="6">
    <source>
        <dbReference type="ARBA" id="ARBA00038076"/>
    </source>
</evidence>
<dbReference type="GO" id="GO:0022857">
    <property type="term" value="F:transmembrane transporter activity"/>
    <property type="evidence" value="ECO:0007669"/>
    <property type="project" value="TreeGrafter"/>
</dbReference>
<feature type="transmembrane region" description="Helical" evidence="7">
    <location>
        <begin position="782"/>
        <end position="802"/>
    </location>
</feature>
<organism evidence="10 11">
    <name type="scientific">Acidipila rosea</name>
    <dbReference type="NCBI Taxonomy" id="768535"/>
    <lineage>
        <taxon>Bacteria</taxon>
        <taxon>Pseudomonadati</taxon>
        <taxon>Acidobacteriota</taxon>
        <taxon>Terriglobia</taxon>
        <taxon>Terriglobales</taxon>
        <taxon>Acidobacteriaceae</taxon>
        <taxon>Acidipila</taxon>
    </lineage>
</organism>
<feature type="domain" description="ABC3 transporter permease C-terminal" evidence="8">
    <location>
        <begin position="697"/>
        <end position="809"/>
    </location>
</feature>
<evidence type="ECO:0000256" key="5">
    <source>
        <dbReference type="ARBA" id="ARBA00023136"/>
    </source>
</evidence>
<keyword evidence="2" id="KW-1003">Cell membrane</keyword>
<dbReference type="GO" id="GO:0005886">
    <property type="term" value="C:plasma membrane"/>
    <property type="evidence" value="ECO:0007669"/>
    <property type="project" value="UniProtKB-SubCell"/>
</dbReference>
<dbReference type="PANTHER" id="PTHR30572">
    <property type="entry name" value="MEMBRANE COMPONENT OF TRANSPORTER-RELATED"/>
    <property type="match status" value="1"/>
</dbReference>
<feature type="transmembrane region" description="Helical" evidence="7">
    <location>
        <begin position="693"/>
        <end position="718"/>
    </location>
</feature>
<dbReference type="InterPro" id="IPR003838">
    <property type="entry name" value="ABC3_permease_C"/>
</dbReference>
<evidence type="ECO:0000256" key="3">
    <source>
        <dbReference type="ARBA" id="ARBA00022692"/>
    </source>
</evidence>
<dbReference type="InterPro" id="IPR025857">
    <property type="entry name" value="MacB_PCD"/>
</dbReference>
<comment type="subcellular location">
    <subcellularLocation>
        <location evidence="1">Cell membrane</location>
        <topology evidence="1">Multi-pass membrane protein</topology>
    </subcellularLocation>
</comment>
<dbReference type="Proteomes" id="UP000295210">
    <property type="component" value="Unassembled WGS sequence"/>
</dbReference>
<dbReference type="Pfam" id="PF02687">
    <property type="entry name" value="FtsX"/>
    <property type="match status" value="2"/>
</dbReference>
<evidence type="ECO:0000259" key="8">
    <source>
        <dbReference type="Pfam" id="PF02687"/>
    </source>
</evidence>
<dbReference type="OrthoDB" id="103345at2"/>
<dbReference type="NCBIfam" id="TIGR03434">
    <property type="entry name" value="ADOP"/>
    <property type="match status" value="1"/>
</dbReference>
<sequence>MLRQSLQSAVRQLRKSPGYSIAVILTLALGIGVNTAVFSMVDGFLLRQLPYPEPQRLGALITHEQGISPRTHRFVHEEDDSHDLKDWRAITENVPSLLAATSQEGSDGINLTTGATVRYVEGTRVSAHYFDVLGIKPMLGRSFTQEEDMPGGPEAVVLSYGLWQSTFDANPAILGKTITLRGAPYTVVGVLPRGAQMPTAAQLWVPQRPGDPHGECGGNNCAIYVRLKPGATWEQVRAQLSHVRVPAFDEIPSSYHGAGWFYVQPLQRELAGDMRDQIRVLMVAVGLILLIACGNLAGLALVRISRRTQELATRLALGAGRWAVLFQLWTESLVLSLLGATVGVAFAWLILLSVARLVPTFMIPIGGFTLDERVLAFATVASIGTSLLFGALPSLATRRVDIRTALASGSRNVAGQQGRLRQWLIGAEVALTVVLLAGAGLLVRTLIHLETLPPGFNPDNVMTAKASLDDARYHQAAAFQSLLTKSIADMKQISGVRSAAVALSLPYERGLNDGIKFIDGPPAGTEEGISTVWVTPEYFDVLRIPVLSGRTFRDSDTDSSEGVLVVNAAFGRKFYHNPNPLGRHLQLGKKSFTIVGVVGDVAKAPGIVRDVPLSTEPVYYTAAAQTSQQTINLANVWFQPSWIVRTRGAISGLTAEMQQALAKADPALPFSGFYSMSEIEAQQLQQQRIEVTLLSTLAGLALLLSAIGIYSLVSNIVVQRTREIGIRIALGSTTRKAMATVGASGMISALSGTAAGILLSFFTLRVLKSQIYGISEYDPMTLIAVPILLMMIAFAASVLPAMRVSKIDPAQTLRSE</sequence>
<dbReference type="EMBL" id="SMGK01000001">
    <property type="protein sequence ID" value="TCK75835.1"/>
    <property type="molecule type" value="Genomic_DNA"/>
</dbReference>
<name>A0A4R1LBY6_9BACT</name>
<evidence type="ECO:0000256" key="7">
    <source>
        <dbReference type="SAM" id="Phobius"/>
    </source>
</evidence>
<evidence type="ECO:0000256" key="1">
    <source>
        <dbReference type="ARBA" id="ARBA00004651"/>
    </source>
</evidence>
<feature type="domain" description="MacB-like periplasmic core" evidence="9">
    <location>
        <begin position="21"/>
        <end position="241"/>
    </location>
</feature>
<dbReference type="RefSeq" id="WP_131992033.1">
    <property type="nucleotide sequence ID" value="NZ_SMGK01000001.1"/>
</dbReference>
<keyword evidence="5 7" id="KW-0472">Membrane</keyword>
<keyword evidence="11" id="KW-1185">Reference proteome</keyword>
<keyword evidence="4 7" id="KW-1133">Transmembrane helix</keyword>
<comment type="caution">
    <text evidence="10">The sequence shown here is derived from an EMBL/GenBank/DDBJ whole genome shotgun (WGS) entry which is preliminary data.</text>
</comment>
<evidence type="ECO:0000313" key="11">
    <source>
        <dbReference type="Proteomes" id="UP000295210"/>
    </source>
</evidence>
<gene>
    <name evidence="10" type="ORF">C7378_0831</name>
</gene>
<feature type="transmembrane region" description="Helical" evidence="7">
    <location>
        <begin position="374"/>
        <end position="396"/>
    </location>
</feature>
<keyword evidence="3 7" id="KW-0812">Transmembrane</keyword>
<comment type="similarity">
    <text evidence="6">Belongs to the ABC-4 integral membrane protein family.</text>
</comment>